<evidence type="ECO:0000313" key="2">
    <source>
        <dbReference type="EMBL" id="CAG8451525.1"/>
    </source>
</evidence>
<dbReference type="InterPro" id="IPR050855">
    <property type="entry name" value="NDM-1-like"/>
</dbReference>
<dbReference type="InterPro" id="IPR036866">
    <property type="entry name" value="RibonucZ/Hydroxyglut_hydro"/>
</dbReference>
<dbReference type="EMBL" id="CAJVPV010000324">
    <property type="protein sequence ID" value="CAG8451525.1"/>
    <property type="molecule type" value="Genomic_DNA"/>
</dbReference>
<feature type="domain" description="Metallo-beta-lactamase" evidence="1">
    <location>
        <begin position="37"/>
        <end position="247"/>
    </location>
</feature>
<dbReference type="Gene3D" id="3.60.15.10">
    <property type="entry name" value="Ribonuclease Z/Hydroxyacylglutathione hydrolase-like"/>
    <property type="match status" value="1"/>
</dbReference>
<dbReference type="SUPFAM" id="SSF56281">
    <property type="entry name" value="Metallo-hydrolase/oxidoreductase"/>
    <property type="match status" value="1"/>
</dbReference>
<gene>
    <name evidence="2" type="ORF">AMORRO_LOCUS921</name>
</gene>
<evidence type="ECO:0000259" key="1">
    <source>
        <dbReference type="SMART" id="SM00849"/>
    </source>
</evidence>
<accession>A0A9N8VIS9</accession>
<reference evidence="2" key="1">
    <citation type="submission" date="2021-06" db="EMBL/GenBank/DDBJ databases">
        <authorList>
            <person name="Kallberg Y."/>
            <person name="Tangrot J."/>
            <person name="Rosling A."/>
        </authorList>
    </citation>
    <scope>NUCLEOTIDE SEQUENCE</scope>
    <source>
        <strain evidence="2">CL551</strain>
    </source>
</reference>
<keyword evidence="3" id="KW-1185">Reference proteome</keyword>
<organism evidence="2 3">
    <name type="scientific">Acaulospora morrowiae</name>
    <dbReference type="NCBI Taxonomy" id="94023"/>
    <lineage>
        <taxon>Eukaryota</taxon>
        <taxon>Fungi</taxon>
        <taxon>Fungi incertae sedis</taxon>
        <taxon>Mucoromycota</taxon>
        <taxon>Glomeromycotina</taxon>
        <taxon>Glomeromycetes</taxon>
        <taxon>Diversisporales</taxon>
        <taxon>Acaulosporaceae</taxon>
        <taxon>Acaulospora</taxon>
    </lineage>
</organism>
<name>A0A9N8VIS9_9GLOM</name>
<dbReference type="PANTHER" id="PTHR42951">
    <property type="entry name" value="METALLO-BETA-LACTAMASE DOMAIN-CONTAINING"/>
    <property type="match status" value="1"/>
</dbReference>
<dbReference type="SMART" id="SM00849">
    <property type="entry name" value="Lactamase_B"/>
    <property type="match status" value="1"/>
</dbReference>
<dbReference type="PANTHER" id="PTHR42951:SF15">
    <property type="entry name" value="METALLO-BETA-LACTAMASE SUPERFAMILY PROTEIN"/>
    <property type="match status" value="1"/>
</dbReference>
<evidence type="ECO:0000313" key="3">
    <source>
        <dbReference type="Proteomes" id="UP000789342"/>
    </source>
</evidence>
<protein>
    <submittedName>
        <fullName evidence="2">12520_t:CDS:1</fullName>
    </submittedName>
</protein>
<dbReference type="Pfam" id="PF00753">
    <property type="entry name" value="Lactamase_B"/>
    <property type="match status" value="1"/>
</dbReference>
<dbReference type="OrthoDB" id="515692at2759"/>
<sequence length="268" mass="30002">MISFTSVPDFEKFVEIFTGLYRATFGYSFGFGLCTLPVSIFLVHIPNSQNWVLVDAADPGSPQKLLSAISAHFASFPNHNLKYVVITHCHFDHTGAIPRLLEEYKDLKVILGQPELPFIADGVQYSELSGDTYIYQAYKHFANPTKVIVSRDKILALEEGKENEFEFFETLEPICTFGHTPGSMSYLHRPSNSILIGDCMMNLPSFPSFSPSIQLAPPITTHNMKKAKESIKKIAELEGVNYVFLSHDQSEKGLDVESVRSFAKSLKP</sequence>
<comment type="caution">
    <text evidence="2">The sequence shown here is derived from an EMBL/GenBank/DDBJ whole genome shotgun (WGS) entry which is preliminary data.</text>
</comment>
<dbReference type="InterPro" id="IPR001279">
    <property type="entry name" value="Metallo-B-lactamas"/>
</dbReference>
<dbReference type="Proteomes" id="UP000789342">
    <property type="component" value="Unassembled WGS sequence"/>
</dbReference>
<proteinExistence type="predicted"/>
<dbReference type="AlphaFoldDB" id="A0A9N8VIS9"/>